<dbReference type="AlphaFoldDB" id="A0AA39PFZ3"/>
<protein>
    <recommendedName>
        <fullName evidence="1">C2H2-type domain-containing protein</fullName>
    </recommendedName>
</protein>
<feature type="domain" description="C2H2-type" evidence="1">
    <location>
        <begin position="62"/>
        <end position="86"/>
    </location>
</feature>
<name>A0AA39PFZ3_9AGAR</name>
<evidence type="ECO:0000313" key="2">
    <source>
        <dbReference type="EMBL" id="KAK0483155.1"/>
    </source>
</evidence>
<organism evidence="2 3">
    <name type="scientific">Armillaria novae-zelandiae</name>
    <dbReference type="NCBI Taxonomy" id="153914"/>
    <lineage>
        <taxon>Eukaryota</taxon>
        <taxon>Fungi</taxon>
        <taxon>Dikarya</taxon>
        <taxon>Basidiomycota</taxon>
        <taxon>Agaricomycotina</taxon>
        <taxon>Agaricomycetes</taxon>
        <taxon>Agaricomycetidae</taxon>
        <taxon>Agaricales</taxon>
        <taxon>Marasmiineae</taxon>
        <taxon>Physalacriaceae</taxon>
        <taxon>Armillaria</taxon>
    </lineage>
</organism>
<gene>
    <name evidence="2" type="ORF">IW261DRAFT_930724</name>
</gene>
<dbReference type="Proteomes" id="UP001175227">
    <property type="component" value="Unassembled WGS sequence"/>
</dbReference>
<reference evidence="2" key="1">
    <citation type="submission" date="2023-06" db="EMBL/GenBank/DDBJ databases">
        <authorList>
            <consortium name="Lawrence Berkeley National Laboratory"/>
            <person name="Ahrendt S."/>
            <person name="Sahu N."/>
            <person name="Indic B."/>
            <person name="Wong-Bajracharya J."/>
            <person name="Merenyi Z."/>
            <person name="Ke H.-M."/>
            <person name="Monk M."/>
            <person name="Kocsube S."/>
            <person name="Drula E."/>
            <person name="Lipzen A."/>
            <person name="Balint B."/>
            <person name="Henrissat B."/>
            <person name="Andreopoulos B."/>
            <person name="Martin F.M."/>
            <person name="Harder C.B."/>
            <person name="Rigling D."/>
            <person name="Ford K.L."/>
            <person name="Foster G.D."/>
            <person name="Pangilinan J."/>
            <person name="Papanicolaou A."/>
            <person name="Barry K."/>
            <person name="LaButti K."/>
            <person name="Viragh M."/>
            <person name="Koriabine M."/>
            <person name="Yan M."/>
            <person name="Riley R."/>
            <person name="Champramary S."/>
            <person name="Plett K.L."/>
            <person name="Tsai I.J."/>
            <person name="Slot J."/>
            <person name="Sipos G."/>
            <person name="Plett J."/>
            <person name="Nagy L.G."/>
            <person name="Grigoriev I.V."/>
        </authorList>
    </citation>
    <scope>NUCLEOTIDE SEQUENCE</scope>
    <source>
        <strain evidence="2">ICMP 16352</strain>
    </source>
</reference>
<dbReference type="PROSITE" id="PS00028">
    <property type="entry name" value="ZINC_FINGER_C2H2_1"/>
    <property type="match status" value="1"/>
</dbReference>
<evidence type="ECO:0000259" key="1">
    <source>
        <dbReference type="PROSITE" id="PS00028"/>
    </source>
</evidence>
<proteinExistence type="predicted"/>
<accession>A0AA39PFZ3</accession>
<comment type="caution">
    <text evidence="2">The sequence shown here is derived from an EMBL/GenBank/DDBJ whole genome shotgun (WGS) entry which is preliminary data.</text>
</comment>
<dbReference type="EMBL" id="JAUEPR010000006">
    <property type="protein sequence ID" value="KAK0483155.1"/>
    <property type="molecule type" value="Genomic_DNA"/>
</dbReference>
<dbReference type="InterPro" id="IPR013087">
    <property type="entry name" value="Znf_C2H2_type"/>
</dbReference>
<evidence type="ECO:0000313" key="3">
    <source>
        <dbReference type="Proteomes" id="UP001175227"/>
    </source>
</evidence>
<sequence length="224" mass="24500">MLCLNFSSVGLPLQGQCTQVTDNLQLCQCPSFASTLDQHICVQRGHGIHAHCDYVSMFVYHCPMMNCTAYFPKTAWVRMHMLSVSHRAYSSHECVSLAASALRGGYSSIPSIGSTTNAPFTPVPVLAPFTKDNPSQSYGDGRVITPTVVTATTRIDAHSPLEVENSYIAQYQNDNFGIMHNIRDLNARYHEDYSTTYLVLGPEAWADHHPSPVPSSLGVSSSAS</sequence>
<keyword evidence="3" id="KW-1185">Reference proteome</keyword>